<evidence type="ECO:0000313" key="3">
    <source>
        <dbReference type="EMBL" id="ROO88303.1"/>
    </source>
</evidence>
<feature type="transmembrane region" description="Helical" evidence="2">
    <location>
        <begin position="59"/>
        <end position="80"/>
    </location>
</feature>
<comment type="caution">
    <text evidence="3">The sequence shown here is derived from an EMBL/GenBank/DDBJ whole genome shotgun (WGS) entry which is preliminary data.</text>
</comment>
<feature type="transmembrane region" description="Helical" evidence="2">
    <location>
        <begin position="196"/>
        <end position="217"/>
    </location>
</feature>
<accession>A0A3N1D439</accession>
<feature type="transmembrane region" description="Helical" evidence="2">
    <location>
        <begin position="16"/>
        <end position="39"/>
    </location>
</feature>
<keyword evidence="2" id="KW-0812">Transmembrane</keyword>
<dbReference type="Proteomes" id="UP000272400">
    <property type="component" value="Unassembled WGS sequence"/>
</dbReference>
<evidence type="ECO:0000256" key="2">
    <source>
        <dbReference type="SAM" id="Phobius"/>
    </source>
</evidence>
<dbReference type="InterPro" id="IPR018750">
    <property type="entry name" value="DUF2306_membrane"/>
</dbReference>
<feature type="transmembrane region" description="Helical" evidence="2">
    <location>
        <begin position="164"/>
        <end position="184"/>
    </location>
</feature>
<dbReference type="Pfam" id="PF10067">
    <property type="entry name" value="DUF2306"/>
    <property type="match status" value="1"/>
</dbReference>
<dbReference type="EMBL" id="RJKE01000001">
    <property type="protein sequence ID" value="ROO88303.1"/>
    <property type="molecule type" value="Genomic_DNA"/>
</dbReference>
<keyword evidence="2" id="KW-0472">Membrane</keyword>
<dbReference type="AlphaFoldDB" id="A0A3N1D439"/>
<organism evidence="3 4">
    <name type="scientific">Actinocorallia herbida</name>
    <dbReference type="NCBI Taxonomy" id="58109"/>
    <lineage>
        <taxon>Bacteria</taxon>
        <taxon>Bacillati</taxon>
        <taxon>Actinomycetota</taxon>
        <taxon>Actinomycetes</taxon>
        <taxon>Streptosporangiales</taxon>
        <taxon>Thermomonosporaceae</taxon>
        <taxon>Actinocorallia</taxon>
    </lineage>
</organism>
<reference evidence="3 4" key="1">
    <citation type="submission" date="2018-11" db="EMBL/GenBank/DDBJ databases">
        <title>Sequencing the genomes of 1000 actinobacteria strains.</title>
        <authorList>
            <person name="Klenk H.-P."/>
        </authorList>
    </citation>
    <scope>NUCLEOTIDE SEQUENCE [LARGE SCALE GENOMIC DNA]</scope>
    <source>
        <strain evidence="3 4">DSM 44254</strain>
    </source>
</reference>
<proteinExistence type="predicted"/>
<evidence type="ECO:0000256" key="1">
    <source>
        <dbReference type="SAM" id="MobiDB-lite"/>
    </source>
</evidence>
<gene>
    <name evidence="3" type="ORF">EDD29_5966</name>
</gene>
<dbReference type="OrthoDB" id="4698148at2"/>
<feature type="transmembrane region" description="Helical" evidence="2">
    <location>
        <begin position="126"/>
        <end position="144"/>
    </location>
</feature>
<dbReference type="RefSeq" id="WP_123667561.1">
    <property type="nucleotide sequence ID" value="NZ_RJKE01000001.1"/>
</dbReference>
<sequence>MTTAHPPATRARTTGWWWFALTAAAIAVYAPLPYLTASLETLARDDVGLAAHYAAQPAWVRAALLVHAVGGGVALLLGPLQFAARLRERAPRLHRATGRIVLTAIAVGGAAGLLLAPFSFAGPMGTAGFGSLALLWMLCALAAYRTIRRGNVAAHRRWATRLFALTYAGVTLRLWVLVLMPVLARTGVPEEDLFERAYALVPFLSWVPNLLIAELLLRRPSPGAARPRTPRPSHPEPAPRTRNTPFL</sequence>
<feature type="transmembrane region" description="Helical" evidence="2">
    <location>
        <begin position="100"/>
        <end position="120"/>
    </location>
</feature>
<keyword evidence="4" id="KW-1185">Reference proteome</keyword>
<feature type="region of interest" description="Disordered" evidence="1">
    <location>
        <begin position="223"/>
        <end position="247"/>
    </location>
</feature>
<name>A0A3N1D439_9ACTN</name>
<protein>
    <submittedName>
        <fullName evidence="3">Putative membrane protein</fullName>
    </submittedName>
</protein>
<evidence type="ECO:0000313" key="4">
    <source>
        <dbReference type="Proteomes" id="UP000272400"/>
    </source>
</evidence>
<keyword evidence="2" id="KW-1133">Transmembrane helix</keyword>